<dbReference type="PANTHER" id="PTHR19384">
    <property type="entry name" value="NITRIC OXIDE SYNTHASE-RELATED"/>
    <property type="match status" value="1"/>
</dbReference>
<dbReference type="InterPro" id="IPR017938">
    <property type="entry name" value="Riboflavin_synthase-like_b-brl"/>
</dbReference>
<dbReference type="InterPro" id="IPR039261">
    <property type="entry name" value="FNR_nucleotide-bd"/>
</dbReference>
<evidence type="ECO:0000313" key="8">
    <source>
        <dbReference type="EMBL" id="KAF6230656.1"/>
    </source>
</evidence>
<dbReference type="GO" id="GO:0009086">
    <property type="term" value="P:methionine biosynthetic process"/>
    <property type="evidence" value="ECO:0007669"/>
    <property type="project" value="TreeGrafter"/>
</dbReference>
<dbReference type="RefSeq" id="XP_037160124.1">
    <property type="nucleotide sequence ID" value="XM_037313075.1"/>
</dbReference>
<evidence type="ECO:0000256" key="2">
    <source>
        <dbReference type="ARBA" id="ARBA00006105"/>
    </source>
</evidence>
<keyword evidence="9" id="KW-1185">Reference proteome</keyword>
<comment type="similarity">
    <text evidence="2">Belongs to the flavoprotein pyridine nucleotide cytochrome reductase family.</text>
</comment>
<accession>A0A8H6L072</accession>
<comment type="caution">
    <text evidence="8">The sequence shown here is derived from an EMBL/GenBank/DDBJ whole genome shotgun (WGS) entry which is preliminary data.</text>
</comment>
<dbReference type="GO" id="GO:0050667">
    <property type="term" value="P:homocysteine metabolic process"/>
    <property type="evidence" value="ECO:0007669"/>
    <property type="project" value="TreeGrafter"/>
</dbReference>
<dbReference type="Gene3D" id="3.40.50.80">
    <property type="entry name" value="Nucleotide-binding domain of ferredoxin-NADP reductase (FNR) module"/>
    <property type="match status" value="1"/>
</dbReference>
<feature type="compositionally biased region" description="Polar residues" evidence="6">
    <location>
        <begin position="1"/>
        <end position="19"/>
    </location>
</feature>
<dbReference type="InterPro" id="IPR001709">
    <property type="entry name" value="Flavoprot_Pyr_Nucl_cyt_Rdtase"/>
</dbReference>
<dbReference type="EMBL" id="JACCJC010000066">
    <property type="protein sequence ID" value="KAF6230656.1"/>
    <property type="molecule type" value="Genomic_DNA"/>
</dbReference>
<dbReference type="OrthoDB" id="1856718at2759"/>
<evidence type="ECO:0000256" key="3">
    <source>
        <dbReference type="ARBA" id="ARBA00022630"/>
    </source>
</evidence>
<evidence type="ECO:0000256" key="6">
    <source>
        <dbReference type="SAM" id="MobiDB-lite"/>
    </source>
</evidence>
<evidence type="ECO:0000259" key="7">
    <source>
        <dbReference type="PROSITE" id="PS51384"/>
    </source>
</evidence>
<keyword evidence="5" id="KW-0560">Oxidoreductase</keyword>
<dbReference type="SUPFAM" id="SSF63380">
    <property type="entry name" value="Riboflavin synthase domain-like"/>
    <property type="match status" value="1"/>
</dbReference>
<comment type="cofactor">
    <cofactor evidence="1">
        <name>FAD</name>
        <dbReference type="ChEBI" id="CHEBI:57692"/>
    </cofactor>
</comment>
<feature type="domain" description="FAD-binding FR-type" evidence="7">
    <location>
        <begin position="217"/>
        <end position="489"/>
    </location>
</feature>
<dbReference type="InterPro" id="IPR003097">
    <property type="entry name" value="CysJ-like_FAD-binding"/>
</dbReference>
<keyword evidence="3" id="KW-0285">Flavoprotein</keyword>
<dbReference type="GO" id="GO:0030586">
    <property type="term" value="F:[methionine synthase] reductase (NADPH) activity"/>
    <property type="evidence" value="ECO:0007669"/>
    <property type="project" value="TreeGrafter"/>
</dbReference>
<dbReference type="GO" id="GO:0010181">
    <property type="term" value="F:FMN binding"/>
    <property type="evidence" value="ECO:0007669"/>
    <property type="project" value="TreeGrafter"/>
</dbReference>
<name>A0A8H6L072_9LECA</name>
<protein>
    <recommendedName>
        <fullName evidence="7">FAD-binding FR-type domain-containing protein</fullName>
    </recommendedName>
</protein>
<evidence type="ECO:0000313" key="9">
    <source>
        <dbReference type="Proteomes" id="UP000578531"/>
    </source>
</evidence>
<dbReference type="Pfam" id="PF00667">
    <property type="entry name" value="FAD_binding_1"/>
    <property type="match status" value="1"/>
</dbReference>
<dbReference type="Gene3D" id="1.20.990.10">
    <property type="entry name" value="NADPH-cytochrome p450 Reductase, Chain A, domain 3"/>
    <property type="match status" value="1"/>
</dbReference>
<feature type="region of interest" description="Disordered" evidence="6">
    <location>
        <begin position="1"/>
        <end position="94"/>
    </location>
</feature>
<evidence type="ECO:0000256" key="5">
    <source>
        <dbReference type="ARBA" id="ARBA00023002"/>
    </source>
</evidence>
<dbReference type="InterPro" id="IPR001433">
    <property type="entry name" value="OxRdtase_FAD/NAD-bd"/>
</dbReference>
<dbReference type="InterPro" id="IPR023173">
    <property type="entry name" value="NADPH_Cyt_P450_Rdtase_alpha"/>
</dbReference>
<dbReference type="SUPFAM" id="SSF52343">
    <property type="entry name" value="Ferredoxin reductase-like, C-terminal NADP-linked domain"/>
    <property type="match status" value="1"/>
</dbReference>
<dbReference type="GeneID" id="59292837"/>
<sequence length="678" mass="74979">MMPHPQSNRHTCLSESSTCHPHDPIPQEPISIPRHSRSSAIEPSSDSASSKSFEYTSGSDYESPGTPATDPQLDEAIDQQKDDKTFVVPPTTPRKRRASTLLISQTPEDVRRILLPERGAETKEIEKVCCGGGCCFLKTLEEDPATKSGSPVVIPDNDAFRSLCLRIGPLSLDSELTNLVDLPAETVLFEKLLTDASPVQSTVQKHPPKFVTPHPPYEVYSAKVHHARELTKPGAEKRTYHYDLDVTDYPAESGNVDFVVGGAVGVQAPNSDDLVDEIFDLLSVPGYARDKQVMMKTSTGRWPTIWGDDKPRELVTTRRELLTWCSDVQSYPPTKPLLRLLAEYATAANEKKILLYLSSAQGQAAFCDLRTGPHITIAQLLNAFPSSYPPLAHLLSILNTLMPRFYSLSQDPQSSCTREGTNCRRLIEIAVTVHETPNWRGGPRTGVGSGFLERIAQKVREAENEGIKATDLDLRVPMFRGLMANPLAREFVTDGPMLLIGAGVGVAPFRGFVQRRLKSANCANKVWVLQGVRDSLLDELYSGEWGVEEEKVKKVVQSRRGEGRYVQEEVRHQADLVWFIINALDGRVFVCGSSQGMGEGVQRALVDVAMDKGNLRREEAEEFWTRKKDDGQYIAVSGLGAHVVARIANTKAGDLVRGSVLYRFLGYDGCTFTKTRDT</sequence>
<organism evidence="8 9">
    <name type="scientific">Letharia columbiana</name>
    <dbReference type="NCBI Taxonomy" id="112416"/>
    <lineage>
        <taxon>Eukaryota</taxon>
        <taxon>Fungi</taxon>
        <taxon>Dikarya</taxon>
        <taxon>Ascomycota</taxon>
        <taxon>Pezizomycotina</taxon>
        <taxon>Lecanoromycetes</taxon>
        <taxon>OSLEUM clade</taxon>
        <taxon>Lecanoromycetidae</taxon>
        <taxon>Lecanorales</taxon>
        <taxon>Lecanorineae</taxon>
        <taxon>Parmeliaceae</taxon>
        <taxon>Letharia</taxon>
    </lineage>
</organism>
<dbReference type="GO" id="GO:0050660">
    <property type="term" value="F:flavin adenine dinucleotide binding"/>
    <property type="evidence" value="ECO:0007669"/>
    <property type="project" value="TreeGrafter"/>
</dbReference>
<dbReference type="PANTHER" id="PTHR19384:SF84">
    <property type="entry name" value="METHIONINE SYNTHASE REDUCTASE"/>
    <property type="match status" value="1"/>
</dbReference>
<dbReference type="FunFam" id="1.20.990.10:FF:000007">
    <property type="entry name" value="Methionine synthase reductase"/>
    <property type="match status" value="1"/>
</dbReference>
<evidence type="ECO:0000256" key="4">
    <source>
        <dbReference type="ARBA" id="ARBA00022827"/>
    </source>
</evidence>
<dbReference type="Proteomes" id="UP000578531">
    <property type="component" value="Unassembled WGS sequence"/>
</dbReference>
<dbReference type="PRINTS" id="PR00371">
    <property type="entry name" value="FPNCR"/>
</dbReference>
<dbReference type="AlphaFoldDB" id="A0A8H6L072"/>
<dbReference type="InterPro" id="IPR017927">
    <property type="entry name" value="FAD-bd_FR_type"/>
</dbReference>
<dbReference type="PROSITE" id="PS51384">
    <property type="entry name" value="FAD_FR"/>
    <property type="match status" value="1"/>
</dbReference>
<dbReference type="Pfam" id="PF00175">
    <property type="entry name" value="NAD_binding_1"/>
    <property type="match status" value="1"/>
</dbReference>
<evidence type="ECO:0000256" key="1">
    <source>
        <dbReference type="ARBA" id="ARBA00001974"/>
    </source>
</evidence>
<feature type="compositionally biased region" description="Low complexity" evidence="6">
    <location>
        <begin position="38"/>
        <end position="52"/>
    </location>
</feature>
<proteinExistence type="inferred from homology"/>
<dbReference type="Gene3D" id="2.40.30.10">
    <property type="entry name" value="Translation factors"/>
    <property type="match status" value="1"/>
</dbReference>
<keyword evidence="4" id="KW-0274">FAD</keyword>
<dbReference type="GO" id="GO:0005829">
    <property type="term" value="C:cytosol"/>
    <property type="evidence" value="ECO:0007669"/>
    <property type="project" value="TreeGrafter"/>
</dbReference>
<dbReference type="FunFam" id="3.40.50.80:FF:000027">
    <property type="entry name" value="FAD binding domain protein"/>
    <property type="match status" value="1"/>
</dbReference>
<gene>
    <name evidence="8" type="ORF">HO173_011193</name>
</gene>
<reference evidence="8 9" key="1">
    <citation type="journal article" date="2020" name="Genomics">
        <title>Complete, high-quality genomes from long-read metagenomic sequencing of two wolf lichen thalli reveals enigmatic genome architecture.</title>
        <authorList>
            <person name="McKenzie S.K."/>
            <person name="Walston R.F."/>
            <person name="Allen J.L."/>
        </authorList>
    </citation>
    <scope>NUCLEOTIDE SEQUENCE [LARGE SCALE GENOMIC DNA]</scope>
    <source>
        <strain evidence="8">WasteWater2</strain>
    </source>
</reference>